<accession>A0A450X1P8</accession>
<dbReference type="EMBL" id="CAADFK010000345">
    <property type="protein sequence ID" value="VFK23216.1"/>
    <property type="molecule type" value="Genomic_DNA"/>
</dbReference>
<dbReference type="InterPro" id="IPR036388">
    <property type="entry name" value="WH-like_DNA-bd_sf"/>
</dbReference>
<name>A0A450X1P8_9GAMM</name>
<dbReference type="Gene3D" id="1.10.10.10">
    <property type="entry name" value="Winged helix-like DNA-binding domain superfamily/Winged helix DNA-binding domain"/>
    <property type="match status" value="1"/>
</dbReference>
<sequence>MSRSRKQYTAAFKAKVALAAIREDATVSELSSRYGVHSNVIHRWKKEAIQSMEAVFSGKFETQNNCHKEEIKTLHSKIGELTVERDFLAEASNRLGLGGVKKW</sequence>
<evidence type="ECO:0000313" key="1">
    <source>
        <dbReference type="EMBL" id="VFK23216.1"/>
    </source>
</evidence>
<organism evidence="1">
    <name type="scientific">Candidatus Kentrum sp. LPFa</name>
    <dbReference type="NCBI Taxonomy" id="2126335"/>
    <lineage>
        <taxon>Bacteria</taxon>
        <taxon>Pseudomonadati</taxon>
        <taxon>Pseudomonadota</taxon>
        <taxon>Gammaproteobacteria</taxon>
        <taxon>Candidatus Kentrum</taxon>
    </lineage>
</organism>
<dbReference type="InterPro" id="IPR010921">
    <property type="entry name" value="Trp_repressor/repl_initiator"/>
</dbReference>
<reference evidence="1" key="1">
    <citation type="submission" date="2019-02" db="EMBL/GenBank/DDBJ databases">
        <authorList>
            <person name="Gruber-Vodicka R. H."/>
            <person name="Seah K. B. B."/>
        </authorList>
    </citation>
    <scope>NUCLEOTIDE SEQUENCE</scope>
    <source>
        <strain evidence="1">BECK_S313</strain>
    </source>
</reference>
<dbReference type="GO" id="GO:0006313">
    <property type="term" value="P:DNA transposition"/>
    <property type="evidence" value="ECO:0007669"/>
    <property type="project" value="InterPro"/>
</dbReference>
<dbReference type="Pfam" id="PF01527">
    <property type="entry name" value="HTH_Tnp_1"/>
    <property type="match status" value="1"/>
</dbReference>
<dbReference type="GO" id="GO:0004803">
    <property type="term" value="F:transposase activity"/>
    <property type="evidence" value="ECO:0007669"/>
    <property type="project" value="InterPro"/>
</dbReference>
<proteinExistence type="predicted"/>
<dbReference type="SUPFAM" id="SSF48295">
    <property type="entry name" value="TrpR-like"/>
    <property type="match status" value="1"/>
</dbReference>
<gene>
    <name evidence="1" type="ORF">BECKLPF1236B_GA0070989_13453</name>
</gene>
<dbReference type="InterPro" id="IPR002514">
    <property type="entry name" value="Transposase_8"/>
</dbReference>
<dbReference type="AlphaFoldDB" id="A0A450X1P8"/>
<dbReference type="GO" id="GO:0043565">
    <property type="term" value="F:sequence-specific DNA binding"/>
    <property type="evidence" value="ECO:0007669"/>
    <property type="project" value="InterPro"/>
</dbReference>
<protein>
    <submittedName>
        <fullName evidence="1">Transposase</fullName>
    </submittedName>
</protein>